<accession>A0A429ZA22</accession>
<evidence type="ECO:0008006" key="12">
    <source>
        <dbReference type="Google" id="ProtNLM"/>
    </source>
</evidence>
<evidence type="ECO:0000256" key="6">
    <source>
        <dbReference type="SAM" id="SignalP"/>
    </source>
</evidence>
<feature type="domain" description="Gram-positive pilin subunit D1 N-terminal" evidence="8">
    <location>
        <begin position="45"/>
        <end position="204"/>
    </location>
</feature>
<evidence type="ECO:0000313" key="11">
    <source>
        <dbReference type="Proteomes" id="UP000288490"/>
    </source>
</evidence>
<dbReference type="Pfam" id="PF00746">
    <property type="entry name" value="Gram_pos_anchor"/>
    <property type="match status" value="1"/>
</dbReference>
<feature type="transmembrane region" description="Helical" evidence="5">
    <location>
        <begin position="476"/>
        <end position="495"/>
    </location>
</feature>
<dbReference type="Gene3D" id="2.60.40.10">
    <property type="entry name" value="Immunoglobulins"/>
    <property type="match status" value="2"/>
</dbReference>
<keyword evidence="1" id="KW-0134">Cell wall</keyword>
<keyword evidence="5" id="KW-0812">Transmembrane</keyword>
<dbReference type="NCBIfam" id="NF033902">
    <property type="entry name" value="iso_D2_wall_anc"/>
    <property type="match status" value="1"/>
</dbReference>
<feature type="signal peptide" evidence="6">
    <location>
        <begin position="1"/>
        <end position="29"/>
    </location>
</feature>
<dbReference type="RefSeq" id="WP_125958558.1">
    <property type="nucleotide sequence ID" value="NZ_NGJT01000038.1"/>
</dbReference>
<keyword evidence="5" id="KW-1133">Transmembrane helix</keyword>
<organism evidence="10 11">
    <name type="scientific">Vagococcus bubulae</name>
    <dbReference type="NCBI Taxonomy" id="1977868"/>
    <lineage>
        <taxon>Bacteria</taxon>
        <taxon>Bacillati</taxon>
        <taxon>Bacillota</taxon>
        <taxon>Bacilli</taxon>
        <taxon>Lactobacillales</taxon>
        <taxon>Enterococcaceae</taxon>
        <taxon>Vagococcus</taxon>
    </lineage>
</organism>
<dbReference type="EMBL" id="NGJT01000038">
    <property type="protein sequence ID" value="RST90542.1"/>
    <property type="molecule type" value="Genomic_DNA"/>
</dbReference>
<evidence type="ECO:0000256" key="3">
    <source>
        <dbReference type="ARBA" id="ARBA00022729"/>
    </source>
</evidence>
<dbReference type="InterPro" id="IPR032364">
    <property type="entry name" value="GramPos_pilinD1_N"/>
</dbReference>
<dbReference type="InterPro" id="IPR019931">
    <property type="entry name" value="LPXTG_anchor"/>
</dbReference>
<dbReference type="Gene3D" id="2.60.40.740">
    <property type="match status" value="1"/>
</dbReference>
<feature type="domain" description="SpaA-like prealbumin fold" evidence="9">
    <location>
        <begin position="347"/>
        <end position="450"/>
    </location>
</feature>
<keyword evidence="3 6" id="KW-0732">Signal</keyword>
<reference evidence="10 11" key="1">
    <citation type="submission" date="2017-05" db="EMBL/GenBank/DDBJ databases">
        <title>Vagococcus spp. assemblies.</title>
        <authorList>
            <person name="Gulvik C.A."/>
        </authorList>
    </citation>
    <scope>NUCLEOTIDE SEQUENCE [LARGE SCALE GENOMIC DNA]</scope>
    <source>
        <strain evidence="10 11">SS1994</strain>
    </source>
</reference>
<dbReference type="Proteomes" id="UP000288490">
    <property type="component" value="Unassembled WGS sequence"/>
</dbReference>
<protein>
    <recommendedName>
        <fullName evidence="12">Fimbrial protein</fullName>
    </recommendedName>
</protein>
<evidence type="ECO:0000259" key="7">
    <source>
        <dbReference type="Pfam" id="PF00746"/>
    </source>
</evidence>
<dbReference type="InterPro" id="IPR026466">
    <property type="entry name" value="Fim_isopep_form_D2_dom"/>
</dbReference>
<feature type="chain" id="PRO_5018992285" description="Fimbrial protein" evidence="6">
    <location>
        <begin position="30"/>
        <end position="504"/>
    </location>
</feature>
<evidence type="ECO:0000256" key="4">
    <source>
        <dbReference type="ARBA" id="ARBA00023088"/>
    </source>
</evidence>
<keyword evidence="2" id="KW-0964">Secreted</keyword>
<evidence type="ECO:0000256" key="1">
    <source>
        <dbReference type="ARBA" id="ARBA00022512"/>
    </source>
</evidence>
<dbReference type="NCBIfam" id="TIGR01167">
    <property type="entry name" value="LPXTG_anchor"/>
    <property type="match status" value="1"/>
</dbReference>
<dbReference type="SUPFAM" id="SSF49401">
    <property type="entry name" value="Bacterial adhesins"/>
    <property type="match status" value="1"/>
</dbReference>
<dbReference type="NCBIfam" id="TIGR04226">
    <property type="entry name" value="RrgB_K2N_iso_D2"/>
    <property type="match status" value="1"/>
</dbReference>
<evidence type="ECO:0000313" key="10">
    <source>
        <dbReference type="EMBL" id="RST90542.1"/>
    </source>
</evidence>
<dbReference type="InterPro" id="IPR013783">
    <property type="entry name" value="Ig-like_fold"/>
</dbReference>
<keyword evidence="11" id="KW-1185">Reference proteome</keyword>
<keyword evidence="4" id="KW-0572">Peptidoglycan-anchor</keyword>
<dbReference type="InterPro" id="IPR041033">
    <property type="entry name" value="SpaA_PFL_dom_1"/>
</dbReference>
<proteinExistence type="predicted"/>
<evidence type="ECO:0000256" key="2">
    <source>
        <dbReference type="ARBA" id="ARBA00022525"/>
    </source>
</evidence>
<dbReference type="InterPro" id="IPR048052">
    <property type="entry name" value="FM1-like"/>
</dbReference>
<dbReference type="OrthoDB" id="2249722at2"/>
<dbReference type="Pfam" id="PF17802">
    <property type="entry name" value="SpaA"/>
    <property type="match status" value="1"/>
</dbReference>
<sequence>MKKVLKGLLTALFTLPLLTGGFGATLVKADDTANKAADQNASPAQTVNIDLHKLVFNNGEAPTTPLANDGLTKPEFANTSVPLNGAEFTMYDVTAKYNQLLAAGKSAKEAVAAIQQQDGVDGNKVTTVTTAGQGVAHFADVPLSNNGAFAAYLFVETKVPSGVTDKATPLVIAMPVYNSDVAFMKGNTAGGNDLSTINLYPKNEANELVKKEKDDQVLSYTVGEKVGYKVTVNVPADATKTFQVTDKPSVGLQVLLDDTFVVKSDGVALASGTDYTVVKNADNGGYTFNLVTSSNWIGKQITIDYNMEVTSQAVTDSGLVNNVSVDTDTKKDQKPAQPTPNIFTGGYNFVKKDGNSSTPLVGVEFQVKDKNGNVLSFIKNANNEWVIADSTATGASATISTQTDGKLAINGLKTGDYTLVETKTLDGYVLPANPNTAFKVVTNEAGAGTYTATKGDAAGVVTNVKKGILPSTGGTGIYAFLTIGAALMIGAIVWYKKSKDSAEV</sequence>
<dbReference type="AlphaFoldDB" id="A0A429ZA22"/>
<comment type="caution">
    <text evidence="10">The sequence shown here is derived from an EMBL/GenBank/DDBJ whole genome shotgun (WGS) entry which is preliminary data.</text>
</comment>
<dbReference type="InterPro" id="IPR008966">
    <property type="entry name" value="Adhesion_dom_sf"/>
</dbReference>
<dbReference type="Pfam" id="PF16555">
    <property type="entry name" value="GramPos_pilinD1"/>
    <property type="match status" value="1"/>
</dbReference>
<evidence type="ECO:0000259" key="8">
    <source>
        <dbReference type="Pfam" id="PF16555"/>
    </source>
</evidence>
<feature type="domain" description="Gram-positive cocci surface proteins LPxTG" evidence="7">
    <location>
        <begin position="465"/>
        <end position="500"/>
    </location>
</feature>
<evidence type="ECO:0000259" key="9">
    <source>
        <dbReference type="Pfam" id="PF17802"/>
    </source>
</evidence>
<keyword evidence="5" id="KW-0472">Membrane</keyword>
<gene>
    <name evidence="10" type="ORF">CBF36_11720</name>
</gene>
<name>A0A429ZA22_9ENTE</name>
<evidence type="ECO:0000256" key="5">
    <source>
        <dbReference type="SAM" id="Phobius"/>
    </source>
</evidence>